<evidence type="ECO:0000256" key="4">
    <source>
        <dbReference type="ARBA" id="ARBA00022502"/>
    </source>
</evidence>
<evidence type="ECO:0000256" key="3">
    <source>
        <dbReference type="ARBA" id="ARBA00005316"/>
    </source>
</evidence>
<dbReference type="AlphaFoldDB" id="A0A8S4A6V9"/>
<comment type="similarity">
    <text evidence="3">Belongs to the PIGS family.</text>
</comment>
<evidence type="ECO:0000256" key="5">
    <source>
        <dbReference type="ARBA" id="ARBA00022692"/>
    </source>
</evidence>
<proteinExistence type="inferred from homology"/>
<evidence type="ECO:0000313" key="11">
    <source>
        <dbReference type="EMBL" id="CAG5134746.1"/>
    </source>
</evidence>
<organism evidence="11 12">
    <name type="scientific">Candidula unifasciata</name>
    <dbReference type="NCBI Taxonomy" id="100452"/>
    <lineage>
        <taxon>Eukaryota</taxon>
        <taxon>Metazoa</taxon>
        <taxon>Spiralia</taxon>
        <taxon>Lophotrochozoa</taxon>
        <taxon>Mollusca</taxon>
        <taxon>Gastropoda</taxon>
        <taxon>Heterobranchia</taxon>
        <taxon>Euthyneura</taxon>
        <taxon>Panpulmonata</taxon>
        <taxon>Eupulmonata</taxon>
        <taxon>Stylommatophora</taxon>
        <taxon>Helicina</taxon>
        <taxon>Helicoidea</taxon>
        <taxon>Geomitridae</taxon>
        <taxon>Candidula</taxon>
    </lineage>
</organism>
<dbReference type="EMBL" id="CAJHNH020007556">
    <property type="protein sequence ID" value="CAG5134746.1"/>
    <property type="molecule type" value="Genomic_DNA"/>
</dbReference>
<dbReference type="OrthoDB" id="28748at2759"/>
<keyword evidence="4" id="KW-0337">GPI-anchor biosynthesis</keyword>
<dbReference type="Proteomes" id="UP000678393">
    <property type="component" value="Unassembled WGS sequence"/>
</dbReference>
<evidence type="ECO:0000256" key="1">
    <source>
        <dbReference type="ARBA" id="ARBA00004477"/>
    </source>
</evidence>
<keyword evidence="9" id="KW-0325">Glycoprotein</keyword>
<dbReference type="GO" id="GO:0006506">
    <property type="term" value="P:GPI anchor biosynthetic process"/>
    <property type="evidence" value="ECO:0007669"/>
    <property type="project" value="UniProtKB-KW"/>
</dbReference>
<dbReference type="InterPro" id="IPR019540">
    <property type="entry name" value="PtdIno-glycan_biosynth_class_S"/>
</dbReference>
<evidence type="ECO:0000256" key="7">
    <source>
        <dbReference type="ARBA" id="ARBA00022989"/>
    </source>
</evidence>
<comment type="subcellular location">
    <subcellularLocation>
        <location evidence="1">Endoplasmic reticulum membrane</location>
        <topology evidence="1">Multi-pass membrane protein</topology>
    </subcellularLocation>
</comment>
<comment type="caution">
    <text evidence="11">The sequence shown here is derived from an EMBL/GenBank/DDBJ whole genome shotgun (WGS) entry which is preliminary data.</text>
</comment>
<evidence type="ECO:0000313" key="12">
    <source>
        <dbReference type="Proteomes" id="UP000678393"/>
    </source>
</evidence>
<dbReference type="GO" id="GO:0042765">
    <property type="term" value="C:GPI-anchor transamidase complex"/>
    <property type="evidence" value="ECO:0007669"/>
    <property type="project" value="InterPro"/>
</dbReference>
<feature type="transmembrane region" description="Helical" evidence="10">
    <location>
        <begin position="317"/>
        <end position="339"/>
    </location>
</feature>
<dbReference type="Pfam" id="PF10510">
    <property type="entry name" value="PIG-S"/>
    <property type="match status" value="1"/>
</dbReference>
<keyword evidence="12" id="KW-1185">Reference proteome</keyword>
<evidence type="ECO:0000256" key="6">
    <source>
        <dbReference type="ARBA" id="ARBA00022824"/>
    </source>
</evidence>
<dbReference type="PANTHER" id="PTHR21072">
    <property type="entry name" value="GPI TRANSAMIDASE COMPONENT PIG-S"/>
    <property type="match status" value="1"/>
</dbReference>
<dbReference type="PANTHER" id="PTHR21072:SF13">
    <property type="entry name" value="GPI TRANSAMIDASE COMPONENT PIG-S"/>
    <property type="match status" value="1"/>
</dbReference>
<keyword evidence="8 10" id="KW-0472">Membrane</keyword>
<evidence type="ECO:0000256" key="10">
    <source>
        <dbReference type="SAM" id="Phobius"/>
    </source>
</evidence>
<sequence>SLSHQIVQLVKDATRDAAVVKSFEAAKGLRSQRPDKDIMRSYRFHPSYDITFTLIVPEPQNVNVEWDIEAGTRDYLQPLLDSLLEYTSISVTSQVLYLVSLGGKPKKGDNFYYYTEQDLPHIINPLETKLGSHASNSPALNFIVGIPTQDRSPLYILDSNGEKLPSNAFLSPRWGGILIYNAEQDNATISSSPAQSIQVNMHRVMEVFVSQIRLLLNIHAQMVTKELKWEIAGWLRCRCVENLATATSTLQSLAQLLEEIGNIVISDEIGKEVESAVASIKNSRQLLASGKLREAFQTAFFHPSLLELLYFPEDQKFAIYIPLFLPISIPIVMSIMQAVKWFKQQKKAKSE</sequence>
<keyword evidence="6" id="KW-0256">Endoplasmic reticulum</keyword>
<feature type="non-terminal residue" evidence="11">
    <location>
        <position position="351"/>
    </location>
</feature>
<evidence type="ECO:0000256" key="2">
    <source>
        <dbReference type="ARBA" id="ARBA00004687"/>
    </source>
</evidence>
<protein>
    <recommendedName>
        <fullName evidence="13">GPI transamidase component PIG-S</fullName>
    </recommendedName>
</protein>
<gene>
    <name evidence="11" type="ORF">CUNI_LOCUS20304</name>
</gene>
<keyword evidence="5 10" id="KW-0812">Transmembrane</keyword>
<keyword evidence="7 10" id="KW-1133">Transmembrane helix</keyword>
<comment type="pathway">
    <text evidence="2">Glycolipid biosynthesis; glycosylphosphatidylinositol-anchor biosynthesis.</text>
</comment>
<evidence type="ECO:0008006" key="13">
    <source>
        <dbReference type="Google" id="ProtNLM"/>
    </source>
</evidence>
<dbReference type="GO" id="GO:0016255">
    <property type="term" value="P:attachment of GPI anchor to protein"/>
    <property type="evidence" value="ECO:0007669"/>
    <property type="project" value="InterPro"/>
</dbReference>
<reference evidence="11" key="1">
    <citation type="submission" date="2021-04" db="EMBL/GenBank/DDBJ databases">
        <authorList>
            <consortium name="Molecular Ecology Group"/>
        </authorList>
    </citation>
    <scope>NUCLEOTIDE SEQUENCE</scope>
</reference>
<evidence type="ECO:0000256" key="8">
    <source>
        <dbReference type="ARBA" id="ARBA00023136"/>
    </source>
</evidence>
<evidence type="ECO:0000256" key="9">
    <source>
        <dbReference type="ARBA" id="ARBA00023180"/>
    </source>
</evidence>
<name>A0A8S4A6V9_9EUPU</name>
<accession>A0A8S4A6V9</accession>